<evidence type="ECO:0000256" key="5">
    <source>
        <dbReference type="SAM" id="Phobius"/>
    </source>
</evidence>
<dbReference type="FunFam" id="1.10.287.950:FF:000001">
    <property type="entry name" value="Methyl-accepting chemotaxis sensory transducer"/>
    <property type="match status" value="1"/>
</dbReference>
<dbReference type="PANTHER" id="PTHR32089:SF112">
    <property type="entry name" value="LYSOZYME-LIKE PROTEIN-RELATED"/>
    <property type="match status" value="1"/>
</dbReference>
<keyword evidence="5" id="KW-0812">Transmembrane</keyword>
<dbReference type="InterPro" id="IPR004089">
    <property type="entry name" value="MCPsignal_dom"/>
</dbReference>
<dbReference type="Proteomes" id="UP000245081">
    <property type="component" value="Unassembled WGS sequence"/>
</dbReference>
<name>A0A2R5FC75_9PROT</name>
<protein>
    <submittedName>
        <fullName evidence="7">Methyl-accepting chemotaxis protein</fullName>
    </submittedName>
</protein>
<feature type="domain" description="Methyl-accepting transducer" evidence="6">
    <location>
        <begin position="114"/>
        <end position="350"/>
    </location>
</feature>
<dbReference type="Pfam" id="PF00015">
    <property type="entry name" value="MCPsignal"/>
    <property type="match status" value="1"/>
</dbReference>
<reference evidence="7 8" key="1">
    <citation type="journal article" date="2018" name="Environ. Microbiol.">
        <title>Isolation and genomic characterization of Novimethylophilus kurashikiensis gen. nov. sp. nov., a new lanthanide-dependent methylotrophic species of Methylophilaceae.</title>
        <authorList>
            <person name="Lv H."/>
            <person name="Sahin N."/>
            <person name="Tani A."/>
        </authorList>
    </citation>
    <scope>NUCLEOTIDE SEQUENCE [LARGE SCALE GENOMIC DNA]</scope>
    <source>
        <strain evidence="7 8">La2-4</strain>
    </source>
</reference>
<evidence type="ECO:0000313" key="7">
    <source>
        <dbReference type="EMBL" id="GBG15449.1"/>
    </source>
</evidence>
<comment type="similarity">
    <text evidence="3">Belongs to the methyl-accepting chemotaxis (MCP) protein family.</text>
</comment>
<dbReference type="SMART" id="SM00283">
    <property type="entry name" value="MA"/>
    <property type="match status" value="1"/>
</dbReference>
<evidence type="ECO:0000259" key="6">
    <source>
        <dbReference type="PROSITE" id="PS50111"/>
    </source>
</evidence>
<comment type="subcellular location">
    <subcellularLocation>
        <location evidence="1">Membrane</location>
    </subcellularLocation>
</comment>
<dbReference type="GO" id="GO:0016020">
    <property type="term" value="C:membrane"/>
    <property type="evidence" value="ECO:0007669"/>
    <property type="project" value="UniProtKB-SubCell"/>
</dbReference>
<dbReference type="Gene3D" id="1.10.287.950">
    <property type="entry name" value="Methyl-accepting chemotaxis protein"/>
    <property type="match status" value="1"/>
</dbReference>
<evidence type="ECO:0000256" key="2">
    <source>
        <dbReference type="ARBA" id="ARBA00023224"/>
    </source>
</evidence>
<dbReference type="GO" id="GO:0006935">
    <property type="term" value="P:chemotaxis"/>
    <property type="evidence" value="ECO:0007669"/>
    <property type="project" value="UniProtKB-ARBA"/>
</dbReference>
<dbReference type="SUPFAM" id="SSF58104">
    <property type="entry name" value="Methyl-accepting chemotaxis protein (MCP) signaling domain"/>
    <property type="match status" value="1"/>
</dbReference>
<evidence type="ECO:0000256" key="4">
    <source>
        <dbReference type="PROSITE-ProRule" id="PRU00284"/>
    </source>
</evidence>
<keyword evidence="2 4" id="KW-0807">Transducer</keyword>
<evidence type="ECO:0000256" key="3">
    <source>
        <dbReference type="ARBA" id="ARBA00029447"/>
    </source>
</evidence>
<dbReference type="GO" id="GO:0007165">
    <property type="term" value="P:signal transduction"/>
    <property type="evidence" value="ECO:0007669"/>
    <property type="project" value="UniProtKB-KW"/>
</dbReference>
<dbReference type="AlphaFoldDB" id="A0A2R5FC75"/>
<gene>
    <name evidence="7" type="primary">mcp</name>
    <name evidence="7" type="ORF">NMK_3056</name>
</gene>
<sequence>MNSLLESLVQNLNLRKQFLVLSLLVTVALVVSYFVHAIEVVAAFLVLNIATAMYLGFRTARRAEAIVGALQTMAAGNLSKKFGLNGKDDFAWMGYEYDSARKGTAKLIQTVRDTAGELNTAATEMSGISSRTKEAIASQGEHTHQIADSILHLAEQIKEVSQHASQVAASAREANTAAVNGSEVVGDTIHALEHISSDVQGIAESIGGLQEEINKISTVMQVIRDISEQTNLLALNAAIEAARAGEAGRGFAVVADEVRNLSQRTGKSTEEINQIITSLQTKAQQVSRTVREKQTEAATAAGNAKSADAALHGILTSVETIVGMSDTIATLTAQQESSAGGITEAVTYIEGLSQKNAEEANAFYGMSKSLSEKAESLNTLVSKFSV</sequence>
<feature type="transmembrane region" description="Helical" evidence="5">
    <location>
        <begin position="18"/>
        <end position="35"/>
    </location>
</feature>
<keyword evidence="5" id="KW-0472">Membrane</keyword>
<accession>A0A2R5FC75</accession>
<dbReference type="EMBL" id="BDOQ01000018">
    <property type="protein sequence ID" value="GBG15449.1"/>
    <property type="molecule type" value="Genomic_DNA"/>
</dbReference>
<dbReference type="CDD" id="cd11386">
    <property type="entry name" value="MCP_signal"/>
    <property type="match status" value="1"/>
</dbReference>
<organism evidence="7 8">
    <name type="scientific">Novimethylophilus kurashikiensis</name>
    <dbReference type="NCBI Taxonomy" id="1825523"/>
    <lineage>
        <taxon>Bacteria</taxon>
        <taxon>Pseudomonadati</taxon>
        <taxon>Pseudomonadota</taxon>
        <taxon>Betaproteobacteria</taxon>
        <taxon>Nitrosomonadales</taxon>
        <taxon>Methylophilaceae</taxon>
        <taxon>Novimethylophilus</taxon>
    </lineage>
</organism>
<dbReference type="RefSeq" id="WP_109016589.1">
    <property type="nucleotide sequence ID" value="NZ_BDOQ01000018.1"/>
</dbReference>
<dbReference type="PANTHER" id="PTHR32089">
    <property type="entry name" value="METHYL-ACCEPTING CHEMOTAXIS PROTEIN MCPB"/>
    <property type="match status" value="1"/>
</dbReference>
<comment type="caution">
    <text evidence="7">The sequence shown here is derived from an EMBL/GenBank/DDBJ whole genome shotgun (WGS) entry which is preliminary data.</text>
</comment>
<evidence type="ECO:0000256" key="1">
    <source>
        <dbReference type="ARBA" id="ARBA00004370"/>
    </source>
</evidence>
<keyword evidence="5" id="KW-1133">Transmembrane helix</keyword>
<dbReference type="PROSITE" id="PS50111">
    <property type="entry name" value="CHEMOTAXIS_TRANSDUC_2"/>
    <property type="match status" value="1"/>
</dbReference>
<proteinExistence type="inferred from homology"/>
<keyword evidence="8" id="KW-1185">Reference proteome</keyword>
<evidence type="ECO:0000313" key="8">
    <source>
        <dbReference type="Proteomes" id="UP000245081"/>
    </source>
</evidence>